<reference evidence="4" key="1">
    <citation type="journal article" date="2021" name="PeerJ">
        <title>Extensive microbial diversity within the chicken gut microbiome revealed by metagenomics and culture.</title>
        <authorList>
            <person name="Gilroy R."/>
            <person name="Ravi A."/>
            <person name="Getino M."/>
            <person name="Pursley I."/>
            <person name="Horton D.L."/>
            <person name="Alikhan N.F."/>
            <person name="Baker D."/>
            <person name="Gharbi K."/>
            <person name="Hall N."/>
            <person name="Watson M."/>
            <person name="Adriaenssens E.M."/>
            <person name="Foster-Nyarko E."/>
            <person name="Jarju S."/>
            <person name="Secka A."/>
            <person name="Antonio M."/>
            <person name="Oren A."/>
            <person name="Chaudhuri R.R."/>
            <person name="La Ragione R."/>
            <person name="Hildebrand F."/>
            <person name="Pallen M.J."/>
        </authorList>
    </citation>
    <scope>NUCLEOTIDE SEQUENCE</scope>
    <source>
        <strain evidence="4">CHK156-179</strain>
    </source>
</reference>
<dbReference type="InterPro" id="IPR021104">
    <property type="entry name" value="KfrA_DNA-bd_N"/>
</dbReference>
<feature type="coiled-coil region" evidence="1">
    <location>
        <begin position="479"/>
        <end position="547"/>
    </location>
</feature>
<feature type="domain" description="KfrA N-terminal DNA-binding" evidence="3">
    <location>
        <begin position="456"/>
        <end position="561"/>
    </location>
</feature>
<reference evidence="4" key="2">
    <citation type="submission" date="2021-04" db="EMBL/GenBank/DDBJ databases">
        <authorList>
            <person name="Gilroy R."/>
        </authorList>
    </citation>
    <scope>NUCLEOTIDE SEQUENCE</scope>
    <source>
        <strain evidence="4">CHK156-179</strain>
    </source>
</reference>
<evidence type="ECO:0000259" key="3">
    <source>
        <dbReference type="Pfam" id="PF11740"/>
    </source>
</evidence>
<protein>
    <submittedName>
        <fullName evidence="4">DNA-binding protein</fullName>
    </submittedName>
</protein>
<feature type="chain" id="PRO_5038693589" evidence="2">
    <location>
        <begin position="29"/>
        <end position="561"/>
    </location>
</feature>
<keyword evidence="1" id="KW-0175">Coiled coil</keyword>
<dbReference type="AlphaFoldDB" id="A0A9D2H3F1"/>
<evidence type="ECO:0000313" key="5">
    <source>
        <dbReference type="Proteomes" id="UP000824221"/>
    </source>
</evidence>
<evidence type="ECO:0000313" key="4">
    <source>
        <dbReference type="EMBL" id="HJA02815.1"/>
    </source>
</evidence>
<dbReference type="InterPro" id="IPR006626">
    <property type="entry name" value="PbH1"/>
</dbReference>
<dbReference type="EMBL" id="DXAJ01000084">
    <property type="protein sequence ID" value="HJA02815.1"/>
    <property type="molecule type" value="Genomic_DNA"/>
</dbReference>
<dbReference type="GO" id="GO:0003677">
    <property type="term" value="F:DNA binding"/>
    <property type="evidence" value="ECO:0007669"/>
    <property type="project" value="UniProtKB-KW"/>
</dbReference>
<name>A0A9D2H3F1_9FIRM</name>
<dbReference type="SMART" id="SM00710">
    <property type="entry name" value="PbH1"/>
    <property type="match status" value="5"/>
</dbReference>
<dbReference type="Pfam" id="PF11740">
    <property type="entry name" value="KfrA_N"/>
    <property type="match status" value="1"/>
</dbReference>
<evidence type="ECO:0000256" key="2">
    <source>
        <dbReference type="SAM" id="SignalP"/>
    </source>
</evidence>
<sequence>MFVLAALCALALALGVTALAPAPERAFAAEEHTNHDVWTPLTAEGGSLTDGNYYLDQNITLTNDLTFSGTVTLCLNGYKLTGTGSGSVITVNYGANFTLCDCNGSHGEHRYFIAQDGAYNFDDSGDRMIQGGVITGGNNTTEVAGFGTINGNIAGGVWAEGTFTMTGGTIAGNRAYGSAGVDIGRCGLVEITGEVDGTFRMQGGSIEGNYATSNTGGVGVGANSKFILEGGSIRNNVSQSNGGVNVGVGGEFQMLGGSIEENQANSLGGGVNVSTLGYFEMRRGSISGNSATKNSDAVYAHGGDITIYGGEIDGNMYKPGSGTVEIAGGVFPGKDFVKDYEQNTVEYIFADNVTITSLSDGRIAATSSESSQYLVLYYHGGEQAGYDLLSVGEELVIPTAEELQINVEAGKLFGWSLEEDGEIVYEGGQITSELSDTAGNIITLYAVQVRDVAADVDNIISELEAAVAKVNEAIGDGSAANLQEALNALINAYEAADETLASADEALKTAIETAYKAAVQEASEALKTAYEAADANLQAQIDALEEQIGKDVAQEVSALTQ</sequence>
<gene>
    <name evidence="4" type="ORF">H9797_05510</name>
</gene>
<evidence type="ECO:0000256" key="1">
    <source>
        <dbReference type="SAM" id="Coils"/>
    </source>
</evidence>
<proteinExistence type="predicted"/>
<feature type="signal peptide" evidence="2">
    <location>
        <begin position="1"/>
        <end position="28"/>
    </location>
</feature>
<accession>A0A9D2H3F1</accession>
<keyword evidence="2" id="KW-0732">Signal</keyword>
<dbReference type="Proteomes" id="UP000824221">
    <property type="component" value="Unassembled WGS sequence"/>
</dbReference>
<organism evidence="4 5">
    <name type="scientific">Candidatus Gallimonas gallistercoris</name>
    <dbReference type="NCBI Taxonomy" id="2838602"/>
    <lineage>
        <taxon>Bacteria</taxon>
        <taxon>Bacillati</taxon>
        <taxon>Bacillota</taxon>
        <taxon>Clostridia</taxon>
        <taxon>Candidatus Gallimonas</taxon>
    </lineage>
</organism>
<comment type="caution">
    <text evidence="4">The sequence shown here is derived from an EMBL/GenBank/DDBJ whole genome shotgun (WGS) entry which is preliminary data.</text>
</comment>
<keyword evidence="4" id="KW-0238">DNA-binding</keyword>